<gene>
    <name evidence="4" type="ORF">B0I36DRAFT_335213</name>
</gene>
<sequence length="342" mass="37176">MSPIDSPVVPKGSLVVVTGATGLIGSHIADQFLQRGYKVRATTRDVSKNAWLSNLFAEKYGAANFSLVAVPDMTAPNAFDAIVKGAAVVVHTATDTTLSPDPTIVIPGAVGMVLGAMRSAAKEPSVKRFVLTSSSSAALVPKPDTPGTVTVDTWNDEWVELANRPPPYEPERAYAVYAASKTVAEKEAWRFMQEDKPTFKFNAVLPNMNLGKSLDVVNQGHPTTAGLLAALFQGDSKPLLLVPPQYFVDVQDTARLHVAAAIHPEVVSERIFAFAEPVSGDALLDILRKMYPHKTFPENFQPGRDLNEIVPRARAEKLLRDMGQDGWTSLEQSVRWNTEDLE</sequence>
<keyword evidence="1" id="KW-0560">Oxidoreductase</keyword>
<feature type="domain" description="NAD-dependent epimerase/dehydratase" evidence="3">
    <location>
        <begin position="15"/>
        <end position="266"/>
    </location>
</feature>
<comment type="similarity">
    <text evidence="2">Belongs to the NAD(P)-dependent epimerase/dehydratase family. Dihydroflavonol-4-reductase subfamily.</text>
</comment>
<comment type="caution">
    <text evidence="4">The sequence shown here is derived from an EMBL/GenBank/DDBJ whole genome shotgun (WGS) entry which is preliminary data.</text>
</comment>
<accession>A0A9P8XX29</accession>
<dbReference type="FunFam" id="3.40.50.720:FF:000426">
    <property type="entry name" value="Aldehyde reductase 2"/>
    <property type="match status" value="1"/>
</dbReference>
<dbReference type="Proteomes" id="UP000756346">
    <property type="component" value="Unassembled WGS sequence"/>
</dbReference>
<dbReference type="GeneID" id="70184985"/>
<proteinExistence type="inferred from homology"/>
<dbReference type="Pfam" id="PF01370">
    <property type="entry name" value="Epimerase"/>
    <property type="match status" value="1"/>
</dbReference>
<evidence type="ECO:0000313" key="5">
    <source>
        <dbReference type="Proteomes" id="UP000756346"/>
    </source>
</evidence>
<dbReference type="EMBL" id="JAGTJQ010000011">
    <property type="protein sequence ID" value="KAH7018043.1"/>
    <property type="molecule type" value="Genomic_DNA"/>
</dbReference>
<dbReference type="InterPro" id="IPR050425">
    <property type="entry name" value="NAD(P)_dehydrat-like"/>
</dbReference>
<dbReference type="RefSeq" id="XP_046006310.1">
    <property type="nucleotide sequence ID" value="XM_046155439.1"/>
</dbReference>
<evidence type="ECO:0000256" key="2">
    <source>
        <dbReference type="ARBA" id="ARBA00023445"/>
    </source>
</evidence>
<keyword evidence="5" id="KW-1185">Reference proteome</keyword>
<dbReference type="PANTHER" id="PTHR10366:SF562">
    <property type="entry name" value="ALDEHYDE REDUCTASE II (AFU_ORTHOLOGUE AFUA_1G11360)"/>
    <property type="match status" value="1"/>
</dbReference>
<dbReference type="InterPro" id="IPR001509">
    <property type="entry name" value="Epimerase_deHydtase"/>
</dbReference>
<reference evidence="4" key="1">
    <citation type="journal article" date="2021" name="Nat. Commun.">
        <title>Genetic determinants of endophytism in the Arabidopsis root mycobiome.</title>
        <authorList>
            <person name="Mesny F."/>
            <person name="Miyauchi S."/>
            <person name="Thiergart T."/>
            <person name="Pickel B."/>
            <person name="Atanasova L."/>
            <person name="Karlsson M."/>
            <person name="Huettel B."/>
            <person name="Barry K.W."/>
            <person name="Haridas S."/>
            <person name="Chen C."/>
            <person name="Bauer D."/>
            <person name="Andreopoulos W."/>
            <person name="Pangilinan J."/>
            <person name="LaButti K."/>
            <person name="Riley R."/>
            <person name="Lipzen A."/>
            <person name="Clum A."/>
            <person name="Drula E."/>
            <person name="Henrissat B."/>
            <person name="Kohler A."/>
            <person name="Grigoriev I.V."/>
            <person name="Martin F.M."/>
            <person name="Hacquard S."/>
        </authorList>
    </citation>
    <scope>NUCLEOTIDE SEQUENCE</scope>
    <source>
        <strain evidence="4">MPI-CAGE-CH-0230</strain>
    </source>
</reference>
<evidence type="ECO:0000313" key="4">
    <source>
        <dbReference type="EMBL" id="KAH7018043.1"/>
    </source>
</evidence>
<dbReference type="PANTHER" id="PTHR10366">
    <property type="entry name" value="NAD DEPENDENT EPIMERASE/DEHYDRATASE"/>
    <property type="match status" value="1"/>
</dbReference>
<dbReference type="OrthoDB" id="2735536at2759"/>
<dbReference type="InterPro" id="IPR036291">
    <property type="entry name" value="NAD(P)-bd_dom_sf"/>
</dbReference>
<dbReference type="SUPFAM" id="SSF51735">
    <property type="entry name" value="NAD(P)-binding Rossmann-fold domains"/>
    <property type="match status" value="1"/>
</dbReference>
<dbReference type="GO" id="GO:0016616">
    <property type="term" value="F:oxidoreductase activity, acting on the CH-OH group of donors, NAD or NADP as acceptor"/>
    <property type="evidence" value="ECO:0007669"/>
    <property type="project" value="TreeGrafter"/>
</dbReference>
<evidence type="ECO:0000256" key="1">
    <source>
        <dbReference type="ARBA" id="ARBA00023002"/>
    </source>
</evidence>
<protein>
    <recommendedName>
        <fullName evidence="3">NAD-dependent epimerase/dehydratase domain-containing protein</fullName>
    </recommendedName>
</protein>
<dbReference type="Gene3D" id="3.40.50.720">
    <property type="entry name" value="NAD(P)-binding Rossmann-like Domain"/>
    <property type="match status" value="1"/>
</dbReference>
<name>A0A9P8XX29_9PEZI</name>
<organism evidence="4 5">
    <name type="scientific">Microdochium trichocladiopsis</name>
    <dbReference type="NCBI Taxonomy" id="1682393"/>
    <lineage>
        <taxon>Eukaryota</taxon>
        <taxon>Fungi</taxon>
        <taxon>Dikarya</taxon>
        <taxon>Ascomycota</taxon>
        <taxon>Pezizomycotina</taxon>
        <taxon>Sordariomycetes</taxon>
        <taxon>Xylariomycetidae</taxon>
        <taxon>Xylariales</taxon>
        <taxon>Microdochiaceae</taxon>
        <taxon>Microdochium</taxon>
    </lineage>
</organism>
<dbReference type="AlphaFoldDB" id="A0A9P8XX29"/>
<evidence type="ECO:0000259" key="3">
    <source>
        <dbReference type="Pfam" id="PF01370"/>
    </source>
</evidence>